<dbReference type="SUPFAM" id="SSF63380">
    <property type="entry name" value="Riboflavin synthase domain-like"/>
    <property type="match status" value="1"/>
</dbReference>
<dbReference type="InterPro" id="IPR001709">
    <property type="entry name" value="Flavoprot_Pyr_Nucl_cyt_Rdtase"/>
</dbReference>
<dbReference type="InterPro" id="IPR050415">
    <property type="entry name" value="MRET"/>
</dbReference>
<keyword evidence="2" id="KW-0285">Flavoprotein</keyword>
<reference evidence="10 11" key="1">
    <citation type="journal article" date="2016" name="Nat. Commun.">
        <title>Thousands of microbial genomes shed light on interconnected biogeochemical processes in an aquifer system.</title>
        <authorList>
            <person name="Anantharaman K."/>
            <person name="Brown C.T."/>
            <person name="Hug L.A."/>
            <person name="Sharon I."/>
            <person name="Castelle C.J."/>
            <person name="Probst A.J."/>
            <person name="Thomas B.C."/>
            <person name="Singh A."/>
            <person name="Wilkins M.J."/>
            <person name="Karaoz U."/>
            <person name="Brodie E.L."/>
            <person name="Williams K.H."/>
            <person name="Hubbard S.S."/>
            <person name="Banfield J.F."/>
        </authorList>
    </citation>
    <scope>NUCLEOTIDE SEQUENCE [LARGE SCALE GENOMIC DNA]</scope>
</reference>
<dbReference type="InterPro" id="IPR017938">
    <property type="entry name" value="Riboflavin_synthase-like_b-brl"/>
</dbReference>
<evidence type="ECO:0000256" key="5">
    <source>
        <dbReference type="ARBA" id="ARBA00022827"/>
    </source>
</evidence>
<evidence type="ECO:0000259" key="9">
    <source>
        <dbReference type="PROSITE" id="PS51384"/>
    </source>
</evidence>
<dbReference type="PRINTS" id="PR00371">
    <property type="entry name" value="FPNCR"/>
</dbReference>
<name>A0A1F5FYQ0_9BACT</name>
<evidence type="ECO:0000256" key="2">
    <source>
        <dbReference type="ARBA" id="ARBA00022630"/>
    </source>
</evidence>
<evidence type="ECO:0000256" key="3">
    <source>
        <dbReference type="ARBA" id="ARBA00022714"/>
    </source>
</evidence>
<keyword evidence="5" id="KW-0274">FAD</keyword>
<dbReference type="Proteomes" id="UP000179252">
    <property type="component" value="Unassembled WGS sequence"/>
</dbReference>
<comment type="caution">
    <text evidence="10">The sequence shown here is derived from an EMBL/GenBank/DDBJ whole genome shotgun (WGS) entry which is preliminary data.</text>
</comment>
<dbReference type="Pfam" id="PF00175">
    <property type="entry name" value="NAD_binding_1"/>
    <property type="match status" value="1"/>
</dbReference>
<evidence type="ECO:0000256" key="4">
    <source>
        <dbReference type="ARBA" id="ARBA00022723"/>
    </source>
</evidence>
<evidence type="ECO:0000256" key="8">
    <source>
        <dbReference type="ARBA" id="ARBA00023014"/>
    </source>
</evidence>
<organism evidence="10 11">
    <name type="scientific">Candidatus Curtissbacteria bacterium RBG_13_40_7</name>
    <dbReference type="NCBI Taxonomy" id="1797706"/>
    <lineage>
        <taxon>Bacteria</taxon>
        <taxon>Candidatus Curtissiibacteriota</taxon>
    </lineage>
</organism>
<evidence type="ECO:0000256" key="1">
    <source>
        <dbReference type="ARBA" id="ARBA00001974"/>
    </source>
</evidence>
<dbReference type="PRINTS" id="PR00410">
    <property type="entry name" value="PHEHYDRXLASE"/>
</dbReference>
<evidence type="ECO:0000256" key="7">
    <source>
        <dbReference type="ARBA" id="ARBA00023004"/>
    </source>
</evidence>
<keyword evidence="4" id="KW-0479">Metal-binding</keyword>
<dbReference type="SUPFAM" id="SSF52343">
    <property type="entry name" value="Ferredoxin reductase-like, C-terminal NADP-linked domain"/>
    <property type="match status" value="1"/>
</dbReference>
<evidence type="ECO:0000313" key="11">
    <source>
        <dbReference type="Proteomes" id="UP000179252"/>
    </source>
</evidence>
<keyword evidence="6" id="KW-0560">Oxidoreductase</keyword>
<dbReference type="AlphaFoldDB" id="A0A1F5FYQ0"/>
<dbReference type="PANTHER" id="PTHR47354">
    <property type="entry name" value="NADH OXIDOREDUCTASE HCR"/>
    <property type="match status" value="1"/>
</dbReference>
<evidence type="ECO:0000313" key="10">
    <source>
        <dbReference type="EMBL" id="OGD84740.1"/>
    </source>
</evidence>
<accession>A0A1F5FYQ0</accession>
<protein>
    <recommendedName>
        <fullName evidence="9">FAD-binding FR-type domain-containing protein</fullName>
    </recommendedName>
</protein>
<dbReference type="Gene3D" id="3.40.50.80">
    <property type="entry name" value="Nucleotide-binding domain of ferredoxin-NADP reductase (FNR) module"/>
    <property type="match status" value="1"/>
</dbReference>
<keyword evidence="7" id="KW-0408">Iron</keyword>
<keyword evidence="8" id="KW-0411">Iron-sulfur</keyword>
<evidence type="ECO:0000256" key="6">
    <source>
        <dbReference type="ARBA" id="ARBA00023002"/>
    </source>
</evidence>
<dbReference type="CDD" id="cd00322">
    <property type="entry name" value="FNR_like"/>
    <property type="match status" value="1"/>
</dbReference>
<proteinExistence type="predicted"/>
<dbReference type="InterPro" id="IPR039261">
    <property type="entry name" value="FNR_nucleotide-bd"/>
</dbReference>
<sequence>MNLKLVDKRREVSGVYSFVFKNDEPFKWRAGQFLMYFLDHANADERGRRRYFTIASAPFENVIILTTRFINEGGSSFKKALLDMPLDSTIYAEGPRGSFVVDDSDQSYVFIAGGIGITPFRSILLELDHKKLPINVILLYASGTRDFVYKKELEQLAKKHPSLKIQYIIFPDRIDESAIKKNVGDLQKPFCYISGPKPMVQEFENLLPKMGMPQEHLKRDYFPGYDRYI</sequence>
<dbReference type="GO" id="GO:0046872">
    <property type="term" value="F:metal ion binding"/>
    <property type="evidence" value="ECO:0007669"/>
    <property type="project" value="UniProtKB-KW"/>
</dbReference>
<dbReference type="GO" id="GO:0016491">
    <property type="term" value="F:oxidoreductase activity"/>
    <property type="evidence" value="ECO:0007669"/>
    <property type="project" value="UniProtKB-KW"/>
</dbReference>
<gene>
    <name evidence="10" type="ORF">A2165_03165</name>
</gene>
<dbReference type="GO" id="GO:0051537">
    <property type="term" value="F:2 iron, 2 sulfur cluster binding"/>
    <property type="evidence" value="ECO:0007669"/>
    <property type="project" value="UniProtKB-KW"/>
</dbReference>
<dbReference type="EMBL" id="MFAU01000013">
    <property type="protein sequence ID" value="OGD84740.1"/>
    <property type="molecule type" value="Genomic_DNA"/>
</dbReference>
<dbReference type="InterPro" id="IPR017927">
    <property type="entry name" value="FAD-bd_FR_type"/>
</dbReference>
<dbReference type="Gene3D" id="2.40.30.10">
    <property type="entry name" value="Translation factors"/>
    <property type="match status" value="1"/>
</dbReference>
<keyword evidence="3" id="KW-0001">2Fe-2S</keyword>
<feature type="domain" description="FAD-binding FR-type" evidence="9">
    <location>
        <begin position="1"/>
        <end position="102"/>
    </location>
</feature>
<comment type="cofactor">
    <cofactor evidence="1">
        <name>FAD</name>
        <dbReference type="ChEBI" id="CHEBI:57692"/>
    </cofactor>
</comment>
<dbReference type="PANTHER" id="PTHR47354:SF6">
    <property type="entry name" value="NADH OXIDOREDUCTASE HCR"/>
    <property type="match status" value="1"/>
</dbReference>
<dbReference type="InterPro" id="IPR001433">
    <property type="entry name" value="OxRdtase_FAD/NAD-bd"/>
</dbReference>
<dbReference type="PROSITE" id="PS51384">
    <property type="entry name" value="FAD_FR"/>
    <property type="match status" value="1"/>
</dbReference>